<name>A0AAW9RSA9_9HYPH</name>
<organism evidence="4 5">
    <name type="scientific">Microbaculum marinum</name>
    <dbReference type="NCBI Taxonomy" id="1764581"/>
    <lineage>
        <taxon>Bacteria</taxon>
        <taxon>Pseudomonadati</taxon>
        <taxon>Pseudomonadota</taxon>
        <taxon>Alphaproteobacteria</taxon>
        <taxon>Hyphomicrobiales</taxon>
        <taxon>Tepidamorphaceae</taxon>
        <taxon>Microbaculum</taxon>
    </lineage>
</organism>
<gene>
    <name evidence="4" type="ORF">V3328_02975</name>
</gene>
<dbReference type="Pfam" id="PF05378">
    <property type="entry name" value="Hydant_A_N"/>
    <property type="match status" value="1"/>
</dbReference>
<dbReference type="SUPFAM" id="SSF53067">
    <property type="entry name" value="Actin-like ATPase domain"/>
    <property type="match status" value="1"/>
</dbReference>
<sequence>MGQHVSLAVDIGGTFTDVVLRSGDLIVAEKTPTTPDDLLAGFFTGVGAALARVGARPEEVDGPIVHATTVVTNALIERKGARAAMVFTQGFPDILEIRDERRYDMYDPQIEFPRPLVGRDSVLTVDERTYADGTVGREPSAADIDALCAEFAARGIESVGICLMHSYVNPHNEQLLAAGLRDRLPGVFVSTSSEIAPQIREYLRASTTAVNTYSVPITQPYLDRLETRLADEGFASSPLIMLSSGGVVGPATAGRLPVRMIESGPAAGALGAAHAATAMGLDTLLAFDMGGTTAKVCLIQDARPRVTGLFEIDRMYRFREGSGLPVTVPSVDLIEIGAGGGSIAHVNEFGLLNVGPRSAGSRPGPACYGHGGTDATVTDADVVLGAIDAAKFLGGAMPLDVEAAQRAVRRLAERLGTEPMATARGIYRIVCEAMASAVKTHASDRGVDYRGIPMLAFGGAGPVHACEVAELLNSELVIFPPLASVYSAFGSLVTPARLDLVRSGLRRLDDIDWRQVAEVFEDMEDEGRQALREAGCAGGEIEFRYGADVRYVGQHYDLMIELDGRPTVADGAAMLRRCFEAEYVRRYTICQDEVGVEVVNWRLVASGVLSTPPELGRGTGRQDGAAETRRVHIWQDDQEVRVLPRAALGAGDTLEGPVILEEAETTLVIPPGWSASLGAMGCVIATRT</sequence>
<dbReference type="InterPro" id="IPR045079">
    <property type="entry name" value="Oxoprolinase-like"/>
</dbReference>
<dbReference type="GO" id="GO:0006749">
    <property type="term" value="P:glutathione metabolic process"/>
    <property type="evidence" value="ECO:0007669"/>
    <property type="project" value="TreeGrafter"/>
</dbReference>
<dbReference type="Pfam" id="PF19278">
    <property type="entry name" value="Hydant_A_C"/>
    <property type="match status" value="1"/>
</dbReference>
<dbReference type="RefSeq" id="WP_340328145.1">
    <property type="nucleotide sequence ID" value="NZ_JAZHOF010000001.1"/>
</dbReference>
<proteinExistence type="predicted"/>
<accession>A0AAW9RSA9</accession>
<dbReference type="EMBL" id="JAZHOF010000001">
    <property type="protein sequence ID" value="MEJ8570416.1"/>
    <property type="molecule type" value="Genomic_DNA"/>
</dbReference>
<comment type="caution">
    <text evidence="4">The sequence shown here is derived from an EMBL/GenBank/DDBJ whole genome shotgun (WGS) entry which is preliminary data.</text>
</comment>
<feature type="domain" description="Hydantoinase/oxoprolinase N-terminal" evidence="2">
    <location>
        <begin position="7"/>
        <end position="181"/>
    </location>
</feature>
<protein>
    <submittedName>
        <fullName evidence="4">Hydantoinase/oxoprolinase family protein</fullName>
    </submittedName>
</protein>
<feature type="domain" description="Acetophenone carboxylase-like C-terminal" evidence="3">
    <location>
        <begin position="514"/>
        <end position="677"/>
    </location>
</feature>
<dbReference type="Pfam" id="PF01968">
    <property type="entry name" value="Hydantoinase_A"/>
    <property type="match status" value="1"/>
</dbReference>
<dbReference type="InterPro" id="IPR049517">
    <property type="entry name" value="ACX-like_C"/>
</dbReference>
<evidence type="ECO:0000313" key="5">
    <source>
        <dbReference type="Proteomes" id="UP001378188"/>
    </source>
</evidence>
<dbReference type="InterPro" id="IPR008040">
    <property type="entry name" value="Hydant_A_N"/>
</dbReference>
<keyword evidence="5" id="KW-1185">Reference proteome</keyword>
<evidence type="ECO:0000259" key="1">
    <source>
        <dbReference type="Pfam" id="PF01968"/>
    </source>
</evidence>
<dbReference type="GO" id="GO:0017168">
    <property type="term" value="F:5-oxoprolinase (ATP-hydrolyzing) activity"/>
    <property type="evidence" value="ECO:0007669"/>
    <property type="project" value="TreeGrafter"/>
</dbReference>
<dbReference type="Proteomes" id="UP001378188">
    <property type="component" value="Unassembled WGS sequence"/>
</dbReference>
<dbReference type="PANTHER" id="PTHR11365">
    <property type="entry name" value="5-OXOPROLINASE RELATED"/>
    <property type="match status" value="1"/>
</dbReference>
<reference evidence="4 5" key="1">
    <citation type="submission" date="2024-02" db="EMBL/GenBank/DDBJ databases">
        <title>Genome analysis and characterization of Microbaculum marinisediminis sp. nov., isolated from marine sediment.</title>
        <authorList>
            <person name="Du Z.-J."/>
            <person name="Ye Y.-Q."/>
            <person name="Zhang Z.-R."/>
            <person name="Yuan S.-M."/>
            <person name="Zhang X.-Y."/>
        </authorList>
    </citation>
    <scope>NUCLEOTIDE SEQUENCE [LARGE SCALE GENOMIC DNA]</scope>
    <source>
        <strain evidence="4 5">SDUM1044001</strain>
    </source>
</reference>
<evidence type="ECO:0000259" key="2">
    <source>
        <dbReference type="Pfam" id="PF05378"/>
    </source>
</evidence>
<evidence type="ECO:0000259" key="3">
    <source>
        <dbReference type="Pfam" id="PF19278"/>
    </source>
</evidence>
<evidence type="ECO:0000313" key="4">
    <source>
        <dbReference type="EMBL" id="MEJ8570416.1"/>
    </source>
</evidence>
<dbReference type="InterPro" id="IPR002821">
    <property type="entry name" value="Hydantoinase_A"/>
</dbReference>
<dbReference type="GO" id="GO:0005829">
    <property type="term" value="C:cytosol"/>
    <property type="evidence" value="ECO:0007669"/>
    <property type="project" value="TreeGrafter"/>
</dbReference>
<dbReference type="PANTHER" id="PTHR11365:SF23">
    <property type="entry name" value="HYPOTHETICAL 5-OXOPROLINASE (EUROFUNG)-RELATED"/>
    <property type="match status" value="1"/>
</dbReference>
<feature type="domain" description="Hydantoinase A/oxoprolinase" evidence="1">
    <location>
        <begin position="204"/>
        <end position="493"/>
    </location>
</feature>
<dbReference type="AlphaFoldDB" id="A0AAW9RSA9"/>
<dbReference type="InterPro" id="IPR043129">
    <property type="entry name" value="ATPase_NBD"/>
</dbReference>